<dbReference type="AlphaFoldDB" id="A0A8J6YWR1"/>
<dbReference type="CDD" id="cd07385">
    <property type="entry name" value="MPP_YkuE_C"/>
    <property type="match status" value="1"/>
</dbReference>
<keyword evidence="1" id="KW-0479">Metal-binding</keyword>
<feature type="transmembrane region" description="Helical" evidence="3">
    <location>
        <begin position="20"/>
        <end position="39"/>
    </location>
</feature>
<feature type="domain" description="Calcineurin-like phosphoesterase" evidence="4">
    <location>
        <begin position="146"/>
        <end position="312"/>
    </location>
</feature>
<dbReference type="Proteomes" id="UP000609121">
    <property type="component" value="Unassembled WGS sequence"/>
</dbReference>
<accession>A0A8J6YWR1</accession>
<keyword evidence="2" id="KW-0378">Hydrolase</keyword>
<organism evidence="5 6">
    <name type="scientific">Mangrovicoccus algicola</name>
    <dbReference type="NCBI Taxonomy" id="2771008"/>
    <lineage>
        <taxon>Bacteria</taxon>
        <taxon>Pseudomonadati</taxon>
        <taxon>Pseudomonadota</taxon>
        <taxon>Alphaproteobacteria</taxon>
        <taxon>Rhodobacterales</taxon>
        <taxon>Paracoccaceae</taxon>
        <taxon>Mangrovicoccus</taxon>
    </lineage>
</organism>
<keyword evidence="6" id="KW-1185">Reference proteome</keyword>
<dbReference type="GO" id="GO:0046872">
    <property type="term" value="F:metal ion binding"/>
    <property type="evidence" value="ECO:0007669"/>
    <property type="project" value="UniProtKB-KW"/>
</dbReference>
<feature type="transmembrane region" description="Helical" evidence="3">
    <location>
        <begin position="60"/>
        <end position="81"/>
    </location>
</feature>
<dbReference type="Gene3D" id="3.60.21.10">
    <property type="match status" value="1"/>
</dbReference>
<evidence type="ECO:0000313" key="6">
    <source>
        <dbReference type="Proteomes" id="UP000609121"/>
    </source>
</evidence>
<name>A0A8J6YWR1_9RHOB</name>
<evidence type="ECO:0000313" key="5">
    <source>
        <dbReference type="EMBL" id="MBE3640593.1"/>
    </source>
</evidence>
<gene>
    <name evidence="5" type="ORF">ICN82_20515</name>
</gene>
<evidence type="ECO:0000259" key="4">
    <source>
        <dbReference type="Pfam" id="PF00149"/>
    </source>
</evidence>
<dbReference type="Pfam" id="PF00149">
    <property type="entry name" value="Metallophos"/>
    <property type="match status" value="1"/>
</dbReference>
<dbReference type="EMBL" id="JACVXA010000109">
    <property type="protein sequence ID" value="MBE3640593.1"/>
    <property type="molecule type" value="Genomic_DNA"/>
</dbReference>
<dbReference type="InterPro" id="IPR004843">
    <property type="entry name" value="Calcineurin-like_PHP"/>
</dbReference>
<dbReference type="PANTHER" id="PTHR31302:SF31">
    <property type="entry name" value="PHOSPHODIESTERASE YAEI"/>
    <property type="match status" value="1"/>
</dbReference>
<dbReference type="PANTHER" id="PTHR31302">
    <property type="entry name" value="TRANSMEMBRANE PROTEIN WITH METALLOPHOSPHOESTERASE DOMAIN-RELATED"/>
    <property type="match status" value="1"/>
</dbReference>
<evidence type="ECO:0000256" key="3">
    <source>
        <dbReference type="SAM" id="Phobius"/>
    </source>
</evidence>
<evidence type="ECO:0000256" key="1">
    <source>
        <dbReference type="ARBA" id="ARBA00022723"/>
    </source>
</evidence>
<dbReference type="InterPro" id="IPR029052">
    <property type="entry name" value="Metallo-depent_PP-like"/>
</dbReference>
<dbReference type="InterPro" id="IPR051158">
    <property type="entry name" value="Metallophosphoesterase_sf"/>
</dbReference>
<dbReference type="SUPFAM" id="SSF56300">
    <property type="entry name" value="Metallo-dependent phosphatases"/>
    <property type="match status" value="1"/>
</dbReference>
<keyword evidence="3" id="KW-0812">Transmembrane</keyword>
<proteinExistence type="predicted"/>
<dbReference type="GO" id="GO:0009245">
    <property type="term" value="P:lipid A biosynthetic process"/>
    <property type="evidence" value="ECO:0007669"/>
    <property type="project" value="TreeGrafter"/>
</dbReference>
<reference evidence="5" key="1">
    <citation type="submission" date="2020-09" db="EMBL/GenBank/DDBJ databases">
        <title>A novel bacterium of genus Mangrovicoccus, isolated from South China Sea.</title>
        <authorList>
            <person name="Huang H."/>
            <person name="Mo K."/>
            <person name="Hu Y."/>
        </authorList>
    </citation>
    <scope>NUCLEOTIDE SEQUENCE</scope>
    <source>
        <strain evidence="5">HB182678</strain>
    </source>
</reference>
<keyword evidence="3" id="KW-0472">Membrane</keyword>
<dbReference type="GO" id="GO:0008758">
    <property type="term" value="F:UDP-2,3-diacylglucosamine hydrolase activity"/>
    <property type="evidence" value="ECO:0007669"/>
    <property type="project" value="TreeGrafter"/>
</dbReference>
<evidence type="ECO:0000256" key="2">
    <source>
        <dbReference type="ARBA" id="ARBA00022801"/>
    </source>
</evidence>
<sequence>MFQIVSVLPGLYLVARLLWPMRLPLPALLGLALLVLLVSQHRLFTIWIWGSMMSPEVPRLLAIAVNWLYGAILIGAVLALVLDLGSLLVSALRWQWSPAPATLRIGAGALALAIAAWGVGQAIRVPPVKQVEIALPGLDPAFDGVRLLHLTDLHVSRMFQRPWTERLVAAAMAQRADLILVTGDLIDGTIPDRKDAVAPLAGLEARYGVFVTSGNHEYYFGHDAWMAHYATLGMRELANDHVVLERGGARLVIAGVPDAQALRAGLPGPDVAAALSGAPAGVPVILMDHRPGNARANAAAGADLQLSGHTHGGMVRGLDRIVARFNDGFVSGLYRIGTSQLYVNNGTALWIGFALRLGRPAELTVITLRPDPVSRPAADLAARGAGPGRPV</sequence>
<dbReference type="GO" id="GO:0016020">
    <property type="term" value="C:membrane"/>
    <property type="evidence" value="ECO:0007669"/>
    <property type="project" value="GOC"/>
</dbReference>
<feature type="non-terminal residue" evidence="5">
    <location>
        <position position="391"/>
    </location>
</feature>
<keyword evidence="3" id="KW-1133">Transmembrane helix</keyword>
<comment type="caution">
    <text evidence="5">The sequence shown here is derived from an EMBL/GenBank/DDBJ whole genome shotgun (WGS) entry which is preliminary data.</text>
</comment>
<protein>
    <submittedName>
        <fullName evidence="5">Metallophosphoesterase</fullName>
    </submittedName>
</protein>